<dbReference type="Pfam" id="PF02661">
    <property type="entry name" value="Fic"/>
    <property type="match status" value="1"/>
</dbReference>
<dbReference type="NCBIfam" id="TIGR01550">
    <property type="entry name" value="DOC_P1"/>
    <property type="match status" value="1"/>
</dbReference>
<dbReference type="RefSeq" id="WP_013656321.1">
    <property type="nucleotide sequence ID" value="NC_015275.1"/>
</dbReference>
<dbReference type="SUPFAM" id="SSF140931">
    <property type="entry name" value="Fic-like"/>
    <property type="match status" value="1"/>
</dbReference>
<feature type="domain" description="Fido" evidence="1">
    <location>
        <begin position="4"/>
        <end position="122"/>
    </location>
</feature>
<dbReference type="Proteomes" id="UP000008467">
    <property type="component" value="Chromosome"/>
</dbReference>
<dbReference type="PANTHER" id="PTHR39426:SF1">
    <property type="entry name" value="HOMOLOGY TO DEATH-ON-CURING PROTEIN OF PHAGE P1"/>
    <property type="match status" value="1"/>
</dbReference>
<dbReference type="PROSITE" id="PS51459">
    <property type="entry name" value="FIDO"/>
    <property type="match status" value="1"/>
</dbReference>
<keyword evidence="3" id="KW-1185">Reference proteome</keyword>
<accession>F2JHC4</accession>
<organism evidence="2 3">
    <name type="scientific">Cellulosilyticum lentocellum (strain ATCC 49066 / DSM 5427 / NCIMB 11756 / RHM5)</name>
    <name type="common">Clostridium lentocellum</name>
    <dbReference type="NCBI Taxonomy" id="642492"/>
    <lineage>
        <taxon>Bacteria</taxon>
        <taxon>Bacillati</taxon>
        <taxon>Bacillota</taxon>
        <taxon>Clostridia</taxon>
        <taxon>Lachnospirales</taxon>
        <taxon>Cellulosilyticaceae</taxon>
        <taxon>Cellulosilyticum</taxon>
    </lineage>
</organism>
<reference evidence="2 3" key="1">
    <citation type="journal article" date="2011" name="J. Bacteriol.">
        <title>Complete genome sequence of the cellulose-degrading bacterium Cellulosilyticum lentocellum.</title>
        <authorList>
            <consortium name="US DOE Joint Genome Institute"/>
            <person name="Miller D.A."/>
            <person name="Suen G."/>
            <person name="Bruce D."/>
            <person name="Copeland A."/>
            <person name="Cheng J.F."/>
            <person name="Detter C."/>
            <person name="Goodwin L.A."/>
            <person name="Han C.S."/>
            <person name="Hauser L.J."/>
            <person name="Land M.L."/>
            <person name="Lapidus A."/>
            <person name="Lucas S."/>
            <person name="Meincke L."/>
            <person name="Pitluck S."/>
            <person name="Tapia R."/>
            <person name="Teshima H."/>
            <person name="Woyke T."/>
            <person name="Fox B.G."/>
            <person name="Angert E.R."/>
            <person name="Currie C.R."/>
        </authorList>
    </citation>
    <scope>NUCLEOTIDE SEQUENCE [LARGE SCALE GENOMIC DNA]</scope>
    <source>
        <strain evidence="3">ATCC 49066 / DSM 5427 / NCIMB 11756 / RHM5</strain>
    </source>
</reference>
<proteinExistence type="predicted"/>
<gene>
    <name evidence="2" type="ordered locus">Clole_1296</name>
</gene>
<dbReference type="Gene3D" id="1.20.120.1870">
    <property type="entry name" value="Fic/DOC protein, Fido domain"/>
    <property type="match status" value="1"/>
</dbReference>
<dbReference type="KEGG" id="cle:Clole_1296"/>
<dbReference type="EMBL" id="CP002582">
    <property type="protein sequence ID" value="ADZ83022.1"/>
    <property type="molecule type" value="Genomic_DNA"/>
</dbReference>
<dbReference type="HOGENOM" id="CLU_115697_7_0_9"/>
<dbReference type="InterPro" id="IPR006440">
    <property type="entry name" value="Doc"/>
</dbReference>
<protein>
    <submittedName>
        <fullName evidence="2">Death-on-curing family protein</fullName>
    </submittedName>
</protein>
<name>F2JHC4_CELLD</name>
<dbReference type="PANTHER" id="PTHR39426">
    <property type="entry name" value="HOMOLOGY TO DEATH-ON-CURING PROTEIN OF PHAGE P1"/>
    <property type="match status" value="1"/>
</dbReference>
<dbReference type="InterPro" id="IPR003812">
    <property type="entry name" value="Fido"/>
</dbReference>
<evidence type="ECO:0000259" key="1">
    <source>
        <dbReference type="PROSITE" id="PS51459"/>
    </source>
</evidence>
<sequence length="125" mass="13752">MKNIEFEQLVLFHEKIVAKTGGGSGVRDEGLLKSALCRGSMTFGGMDLYTPDERKIAAITHSLICNHGFLDGNKRIGVAVMSLLCKMNSIVLVYTQQELIALGLAIANGNKNEEEIFEWIVSHKN</sequence>
<dbReference type="STRING" id="642492.Clole_1296"/>
<dbReference type="eggNOG" id="COG3654">
    <property type="taxonomic scope" value="Bacteria"/>
</dbReference>
<dbReference type="AlphaFoldDB" id="F2JHC4"/>
<evidence type="ECO:0000313" key="3">
    <source>
        <dbReference type="Proteomes" id="UP000008467"/>
    </source>
</evidence>
<dbReference type="InterPro" id="IPR053737">
    <property type="entry name" value="Type_II_TA_Toxin"/>
</dbReference>
<evidence type="ECO:0000313" key="2">
    <source>
        <dbReference type="EMBL" id="ADZ83022.1"/>
    </source>
</evidence>
<dbReference type="GO" id="GO:0016301">
    <property type="term" value="F:kinase activity"/>
    <property type="evidence" value="ECO:0007669"/>
    <property type="project" value="InterPro"/>
</dbReference>
<dbReference type="InterPro" id="IPR036597">
    <property type="entry name" value="Fido-like_dom_sf"/>
</dbReference>